<dbReference type="Proteomes" id="UP000269692">
    <property type="component" value="Unassembled WGS sequence"/>
</dbReference>
<keyword evidence="3" id="KW-1185">Reference proteome</keyword>
<evidence type="ECO:0000313" key="2">
    <source>
        <dbReference type="EMBL" id="RLP80557.1"/>
    </source>
</evidence>
<dbReference type="RefSeq" id="WP_121622350.1">
    <property type="nucleotide sequence ID" value="NZ_JACIIW010000006.1"/>
</dbReference>
<protein>
    <submittedName>
        <fullName evidence="2">Uncharacterized protein</fullName>
    </submittedName>
</protein>
<proteinExistence type="predicted"/>
<evidence type="ECO:0000313" key="3">
    <source>
        <dbReference type="Proteomes" id="UP000269692"/>
    </source>
</evidence>
<comment type="caution">
    <text evidence="2">The sequence shown here is derived from an EMBL/GenBank/DDBJ whole genome shotgun (WGS) entry which is preliminary data.</text>
</comment>
<dbReference type="EMBL" id="RCTF01000003">
    <property type="protein sequence ID" value="RLP80557.1"/>
    <property type="molecule type" value="Genomic_DNA"/>
</dbReference>
<gene>
    <name evidence="2" type="ORF">D9R14_05780</name>
</gene>
<dbReference type="AlphaFoldDB" id="A0A3L7AJX2"/>
<feature type="region of interest" description="Disordered" evidence="1">
    <location>
        <begin position="1"/>
        <end position="24"/>
    </location>
</feature>
<evidence type="ECO:0000256" key="1">
    <source>
        <dbReference type="SAM" id="MobiDB-lite"/>
    </source>
</evidence>
<organism evidence="2 3">
    <name type="scientific">Xanthobacter tagetidis</name>
    <dbReference type="NCBI Taxonomy" id="60216"/>
    <lineage>
        <taxon>Bacteria</taxon>
        <taxon>Pseudomonadati</taxon>
        <taxon>Pseudomonadota</taxon>
        <taxon>Alphaproteobacteria</taxon>
        <taxon>Hyphomicrobiales</taxon>
        <taxon>Xanthobacteraceae</taxon>
        <taxon>Xanthobacter</taxon>
    </lineage>
</organism>
<reference evidence="2 3" key="1">
    <citation type="submission" date="2018-10" db="EMBL/GenBank/DDBJ databases">
        <title>Xanthobacter tagetidis genome sequencing and assembly.</title>
        <authorList>
            <person name="Maclea K.S."/>
            <person name="Goen A.E."/>
            <person name="Fatima S.A."/>
        </authorList>
    </citation>
    <scope>NUCLEOTIDE SEQUENCE [LARGE SCALE GENOMIC DNA]</scope>
    <source>
        <strain evidence="2 3">ATCC 700314</strain>
    </source>
</reference>
<feature type="compositionally biased region" description="Basic and acidic residues" evidence="1">
    <location>
        <begin position="13"/>
        <end position="24"/>
    </location>
</feature>
<accession>A0A3L7AJX2</accession>
<name>A0A3L7AJX2_9HYPH</name>
<sequence>MGKVSAPMHRQLGRREPSRRTIEVRAARPGAVEGADRHHARAAAKGSAALLAALVRAHGAPPPDTSGAAGEAG</sequence>